<dbReference type="Proteomes" id="UP000756346">
    <property type="component" value="Unassembled WGS sequence"/>
</dbReference>
<keyword evidence="3" id="KW-1185">Reference proteome</keyword>
<feature type="non-terminal residue" evidence="2">
    <location>
        <position position="1"/>
    </location>
</feature>
<keyword evidence="1" id="KW-1133">Transmembrane helix</keyword>
<keyword evidence="1" id="KW-0472">Membrane</keyword>
<reference evidence="2" key="1">
    <citation type="journal article" date="2021" name="Nat. Commun.">
        <title>Genetic determinants of endophytism in the Arabidopsis root mycobiome.</title>
        <authorList>
            <person name="Mesny F."/>
            <person name="Miyauchi S."/>
            <person name="Thiergart T."/>
            <person name="Pickel B."/>
            <person name="Atanasova L."/>
            <person name="Karlsson M."/>
            <person name="Huettel B."/>
            <person name="Barry K.W."/>
            <person name="Haridas S."/>
            <person name="Chen C."/>
            <person name="Bauer D."/>
            <person name="Andreopoulos W."/>
            <person name="Pangilinan J."/>
            <person name="LaButti K."/>
            <person name="Riley R."/>
            <person name="Lipzen A."/>
            <person name="Clum A."/>
            <person name="Drula E."/>
            <person name="Henrissat B."/>
            <person name="Kohler A."/>
            <person name="Grigoriev I.V."/>
            <person name="Martin F.M."/>
            <person name="Hacquard S."/>
        </authorList>
    </citation>
    <scope>NUCLEOTIDE SEQUENCE</scope>
    <source>
        <strain evidence="2">MPI-CAGE-CH-0230</strain>
    </source>
</reference>
<sequence>SPLFSWSSWNPAAIALPASKDASAILHADVGILEPEADLAKVLVVPILGLLLLLAAVLVPLGTARGAVEYQHGRVVLVAVAADGVAAVATRKLILISITRCVKSKRFQLAATIRTSKPFLTIWMSLISNLCCRARTVTQSIIIGLHRETPIRLCKRTRKQDEGV</sequence>
<feature type="transmembrane region" description="Helical" evidence="1">
    <location>
        <begin position="43"/>
        <end position="63"/>
    </location>
</feature>
<evidence type="ECO:0000313" key="2">
    <source>
        <dbReference type="EMBL" id="KAH7010898.1"/>
    </source>
</evidence>
<gene>
    <name evidence="2" type="ORF">B0I36DRAFT_401019</name>
</gene>
<protein>
    <submittedName>
        <fullName evidence="2">Uncharacterized protein</fullName>
    </submittedName>
</protein>
<dbReference type="EMBL" id="JAGTJQ010000016">
    <property type="protein sequence ID" value="KAH7010898.1"/>
    <property type="molecule type" value="Genomic_DNA"/>
</dbReference>
<dbReference type="RefSeq" id="XP_046004383.1">
    <property type="nucleotide sequence ID" value="XM_046161693.1"/>
</dbReference>
<accession>A0A9P8XRW4</accession>
<dbReference type="GeneID" id="70191239"/>
<organism evidence="2 3">
    <name type="scientific">Microdochium trichocladiopsis</name>
    <dbReference type="NCBI Taxonomy" id="1682393"/>
    <lineage>
        <taxon>Eukaryota</taxon>
        <taxon>Fungi</taxon>
        <taxon>Dikarya</taxon>
        <taxon>Ascomycota</taxon>
        <taxon>Pezizomycotina</taxon>
        <taxon>Sordariomycetes</taxon>
        <taxon>Xylariomycetidae</taxon>
        <taxon>Xylariales</taxon>
        <taxon>Microdochiaceae</taxon>
        <taxon>Microdochium</taxon>
    </lineage>
</organism>
<name>A0A9P8XRW4_9PEZI</name>
<proteinExistence type="predicted"/>
<evidence type="ECO:0000313" key="3">
    <source>
        <dbReference type="Proteomes" id="UP000756346"/>
    </source>
</evidence>
<comment type="caution">
    <text evidence="2">The sequence shown here is derived from an EMBL/GenBank/DDBJ whole genome shotgun (WGS) entry which is preliminary data.</text>
</comment>
<evidence type="ECO:0000256" key="1">
    <source>
        <dbReference type="SAM" id="Phobius"/>
    </source>
</evidence>
<keyword evidence="1" id="KW-0812">Transmembrane</keyword>
<dbReference type="AlphaFoldDB" id="A0A9P8XRW4"/>